<reference evidence="1" key="1">
    <citation type="submission" date="2020-05" db="EMBL/GenBank/DDBJ databases">
        <title>Mycena genomes resolve the evolution of fungal bioluminescence.</title>
        <authorList>
            <person name="Tsai I.J."/>
        </authorList>
    </citation>
    <scope>NUCLEOTIDE SEQUENCE</scope>
    <source>
        <strain evidence="1">110903Hualien_Pintung</strain>
    </source>
</reference>
<dbReference type="Proteomes" id="UP000613580">
    <property type="component" value="Unassembled WGS sequence"/>
</dbReference>
<evidence type="ECO:0000313" key="1">
    <source>
        <dbReference type="EMBL" id="KAF7322325.1"/>
    </source>
</evidence>
<organism evidence="1 2">
    <name type="scientific">Mycena chlorophos</name>
    <name type="common">Agaric fungus</name>
    <name type="synonym">Agaricus chlorophos</name>
    <dbReference type="NCBI Taxonomy" id="658473"/>
    <lineage>
        <taxon>Eukaryota</taxon>
        <taxon>Fungi</taxon>
        <taxon>Dikarya</taxon>
        <taxon>Basidiomycota</taxon>
        <taxon>Agaricomycotina</taxon>
        <taxon>Agaricomycetes</taxon>
        <taxon>Agaricomycetidae</taxon>
        <taxon>Agaricales</taxon>
        <taxon>Marasmiineae</taxon>
        <taxon>Mycenaceae</taxon>
        <taxon>Mycena</taxon>
    </lineage>
</organism>
<proteinExistence type="predicted"/>
<comment type="caution">
    <text evidence="1">The sequence shown here is derived from an EMBL/GenBank/DDBJ whole genome shotgun (WGS) entry which is preliminary data.</text>
</comment>
<evidence type="ECO:0000313" key="2">
    <source>
        <dbReference type="Proteomes" id="UP000613580"/>
    </source>
</evidence>
<dbReference type="Pfam" id="PF07958">
    <property type="entry name" value="DUF1688"/>
    <property type="match status" value="1"/>
</dbReference>
<name>A0A8H6TNK0_MYCCL</name>
<evidence type="ECO:0008006" key="3">
    <source>
        <dbReference type="Google" id="ProtNLM"/>
    </source>
</evidence>
<gene>
    <name evidence="1" type="ORF">HMN09_00010200</name>
</gene>
<sequence>MGCSWSRLTGLARVTATSTQSQTTTMNLAATMPATQIAAYLQTLPAIRERCTRVFDLAKEGKLEYFEYHPEKERDVAAFCVDIIKRDFGNDYAQASKQRCRLIPPHGRWRHLDAGRPRIGPLIEQWKNAPMPPDDTEIAKRLIDLFMVAVLLDAGAGNKWTYTEEGSGMQFSRSEGLGVAAFHMFMQGLFSSDPNQPYRVDAEGLARLTVQKVAAGMQVTSDNPLVGLEGRTSLLTNLSTALKTSPEFFGAKARPGGIVDFLSTQALVSEQTHHVPVAALWHALIAGLQPIWPPSRTTLAGLPLGDVWPCNALSQSPAPGPSAGATLVPFHKLTGWLAYSLIEPLVKILGWQFDGIEDMTGLPEYRNGGLYVDLGVLTLKEGPPEALGVDAVSEVPRAPPMHPAIIEWRAMTVILLDRTAAAIQEAISAPDLTLAQVLESATWKGGREIAKTLRGPVGGPPIEIESDGTLF</sequence>
<dbReference type="InterPro" id="IPR012469">
    <property type="entry name" value="DUF1688"/>
</dbReference>
<keyword evidence="2" id="KW-1185">Reference proteome</keyword>
<dbReference type="OrthoDB" id="2153176at2759"/>
<dbReference type="AlphaFoldDB" id="A0A8H6TNK0"/>
<dbReference type="PANTHER" id="PTHR31687:SF3">
    <property type="entry name" value="PROTEIN URG3"/>
    <property type="match status" value="1"/>
</dbReference>
<dbReference type="PANTHER" id="PTHR31687">
    <property type="match status" value="1"/>
</dbReference>
<accession>A0A8H6TNK0</accession>
<dbReference type="EMBL" id="JACAZE010000001">
    <property type="protein sequence ID" value="KAF7322325.1"/>
    <property type="molecule type" value="Genomic_DNA"/>
</dbReference>
<protein>
    <recommendedName>
        <fullName evidence="3">DUF1688-domain-containing protein</fullName>
    </recommendedName>
</protein>